<feature type="transmembrane region" description="Helical" evidence="1">
    <location>
        <begin position="145"/>
        <end position="164"/>
    </location>
</feature>
<reference evidence="6 7" key="1">
    <citation type="submission" date="2018-03" db="EMBL/GenBank/DDBJ databases">
        <title>The draft genome of Sphingosinicella sp. GL-C-18.</title>
        <authorList>
            <person name="Liu L."/>
            <person name="Li L."/>
            <person name="Liang L."/>
            <person name="Zhang X."/>
            <person name="Wang T."/>
        </authorList>
    </citation>
    <scope>NUCLEOTIDE SEQUENCE [LARGE SCALE GENOMIC DNA]</scope>
    <source>
        <strain evidence="6 7">GL-C-18</strain>
    </source>
</reference>
<dbReference type="Gene3D" id="3.30.70.270">
    <property type="match status" value="1"/>
</dbReference>
<dbReference type="PANTHER" id="PTHR44757:SF10">
    <property type="entry name" value="MEMBRANE PROTEIN"/>
    <property type="match status" value="1"/>
</dbReference>
<dbReference type="Pfam" id="PF00989">
    <property type="entry name" value="PAS"/>
    <property type="match status" value="1"/>
</dbReference>
<dbReference type="InterPro" id="IPR000014">
    <property type="entry name" value="PAS"/>
</dbReference>
<dbReference type="InterPro" id="IPR035965">
    <property type="entry name" value="PAS-like_dom_sf"/>
</dbReference>
<dbReference type="PROSITE" id="PS50112">
    <property type="entry name" value="PAS"/>
    <property type="match status" value="1"/>
</dbReference>
<keyword evidence="1" id="KW-1133">Transmembrane helix</keyword>
<sequence>MQVPMYHAPVNLDLEPQDVEPAELADDGVGTDASSQRLREAHLHNGQALTRAHFAPFFSITAIGGALLVAWSMFGALKIEMVGGWLAVVVLAYSTYWRVALREGAAANSRSAQGRAPIRNILDAVGLAAIWVSLPTYAFATQDHAVQVVIGGVMAAMIIAAIGLAAAPAAAFAWIASMTAALCCAYYLGSSQLAPTVGLTIVGVAAVGIVGVSRLTRWSFEQLQTIAYVRTQAESVRLLLKEYEHRGVGWLWQVDAENRVVYISSRMTALLGRSANQLIGHSLPATLGGNSALGRTLLARQPFASLEMELKTRRGTRWISLAGDPIIDMGGQFQGFRGVGSDITEVRKTQERLTNLANMDVLSGLPNRGRVRQLLGEALSSATSGNVPCAIMFLDLDGFKPVNDTFGHPKGDAVLKNVSQRLVKEVGELGHVGRMGGDEFAIVIRDAQSRKKVEDLARRIIVAVAEPYHIEKVEIRIGVSIGCAFGPIDGQTVDDLIQKADLALYQAKAQGRGTCCYFSADMQNEAEDRLRLEQDLRQALSLKQFRLDYQPLVNAADQSLVGFEALIRWHHPTRGMVSPADFIPLAEETGLIMHLGDWVIEEACRAAAVWPDYISVALNLSARQLILPALPNTVSEALSRYKLKANRLELEVTESVFLGDSEGSLDVLKRLRALGVGIALDDFGTGYSSLGYLNKAVFHKLKIDGSFVREAGNNRETVAIIQSIVSLAKSFRMTVTAEGVETADDFTRMRDLGVNQIQGYLFGRPMSFERATDLVHGIQSKMTA</sequence>
<dbReference type="InterPro" id="IPR043128">
    <property type="entry name" value="Rev_trsase/Diguanyl_cyclase"/>
</dbReference>
<evidence type="ECO:0000256" key="1">
    <source>
        <dbReference type="SAM" id="Phobius"/>
    </source>
</evidence>
<dbReference type="CDD" id="cd01949">
    <property type="entry name" value="GGDEF"/>
    <property type="match status" value="1"/>
</dbReference>
<proteinExistence type="predicted"/>
<keyword evidence="7" id="KW-1185">Reference proteome</keyword>
<keyword evidence="1" id="KW-0812">Transmembrane</keyword>
<dbReference type="PROSITE" id="PS50883">
    <property type="entry name" value="EAL"/>
    <property type="match status" value="1"/>
</dbReference>
<feature type="transmembrane region" description="Helical" evidence="1">
    <location>
        <begin position="82"/>
        <end position="101"/>
    </location>
</feature>
<evidence type="ECO:0000259" key="4">
    <source>
        <dbReference type="PROSITE" id="PS50883"/>
    </source>
</evidence>
<dbReference type="NCBIfam" id="TIGR00254">
    <property type="entry name" value="GGDEF"/>
    <property type="match status" value="1"/>
</dbReference>
<dbReference type="PANTHER" id="PTHR44757">
    <property type="entry name" value="DIGUANYLATE CYCLASE DGCP"/>
    <property type="match status" value="1"/>
</dbReference>
<accession>A0A2P7QHV8</accession>
<dbReference type="GO" id="GO:0006355">
    <property type="term" value="P:regulation of DNA-templated transcription"/>
    <property type="evidence" value="ECO:0007669"/>
    <property type="project" value="InterPro"/>
</dbReference>
<dbReference type="InterPro" id="IPR000700">
    <property type="entry name" value="PAS-assoc_C"/>
</dbReference>
<dbReference type="SMART" id="SM00267">
    <property type="entry name" value="GGDEF"/>
    <property type="match status" value="1"/>
</dbReference>
<dbReference type="Proteomes" id="UP000241167">
    <property type="component" value="Unassembled WGS sequence"/>
</dbReference>
<dbReference type="SUPFAM" id="SSF55073">
    <property type="entry name" value="Nucleotide cyclase"/>
    <property type="match status" value="1"/>
</dbReference>
<organism evidence="6 7">
    <name type="scientific">Allosphingosinicella deserti</name>
    <dbReference type="NCBI Taxonomy" id="2116704"/>
    <lineage>
        <taxon>Bacteria</taxon>
        <taxon>Pseudomonadati</taxon>
        <taxon>Pseudomonadota</taxon>
        <taxon>Alphaproteobacteria</taxon>
        <taxon>Sphingomonadales</taxon>
        <taxon>Sphingomonadaceae</taxon>
        <taxon>Allosphingosinicella</taxon>
    </lineage>
</organism>
<feature type="domain" description="GGDEF" evidence="5">
    <location>
        <begin position="387"/>
        <end position="520"/>
    </location>
</feature>
<dbReference type="SUPFAM" id="SSF141868">
    <property type="entry name" value="EAL domain-like"/>
    <property type="match status" value="1"/>
</dbReference>
<feature type="domain" description="EAL" evidence="4">
    <location>
        <begin position="529"/>
        <end position="779"/>
    </location>
</feature>
<dbReference type="InterPro" id="IPR052155">
    <property type="entry name" value="Biofilm_reg_signaling"/>
</dbReference>
<dbReference type="SMART" id="SM00052">
    <property type="entry name" value="EAL"/>
    <property type="match status" value="1"/>
</dbReference>
<evidence type="ECO:0000259" key="5">
    <source>
        <dbReference type="PROSITE" id="PS50887"/>
    </source>
</evidence>
<evidence type="ECO:0000313" key="6">
    <source>
        <dbReference type="EMBL" id="PSJ37574.1"/>
    </source>
</evidence>
<feature type="domain" description="PAC" evidence="3">
    <location>
        <begin position="304"/>
        <end position="355"/>
    </location>
</feature>
<feature type="transmembrane region" description="Helical" evidence="1">
    <location>
        <begin position="194"/>
        <end position="212"/>
    </location>
</feature>
<dbReference type="Pfam" id="PF00990">
    <property type="entry name" value="GGDEF"/>
    <property type="match status" value="1"/>
</dbReference>
<evidence type="ECO:0000313" key="7">
    <source>
        <dbReference type="Proteomes" id="UP000241167"/>
    </source>
</evidence>
<dbReference type="InterPro" id="IPR013767">
    <property type="entry name" value="PAS_fold"/>
</dbReference>
<dbReference type="Gene3D" id="3.20.20.450">
    <property type="entry name" value="EAL domain"/>
    <property type="match status" value="1"/>
</dbReference>
<dbReference type="Pfam" id="PF00563">
    <property type="entry name" value="EAL"/>
    <property type="match status" value="1"/>
</dbReference>
<dbReference type="PROSITE" id="PS50887">
    <property type="entry name" value="GGDEF"/>
    <property type="match status" value="1"/>
</dbReference>
<keyword evidence="1" id="KW-0472">Membrane</keyword>
<comment type="caution">
    <text evidence="6">The sequence shown here is derived from an EMBL/GenBank/DDBJ whole genome shotgun (WGS) entry which is preliminary data.</text>
</comment>
<feature type="domain" description="PAS" evidence="2">
    <location>
        <begin position="251"/>
        <end position="283"/>
    </location>
</feature>
<evidence type="ECO:0000259" key="2">
    <source>
        <dbReference type="PROSITE" id="PS50112"/>
    </source>
</evidence>
<gene>
    <name evidence="6" type="ORF">C7I55_21070</name>
</gene>
<feature type="transmembrane region" description="Helical" evidence="1">
    <location>
        <begin position="121"/>
        <end position="139"/>
    </location>
</feature>
<dbReference type="AlphaFoldDB" id="A0A2P7QHV8"/>
<dbReference type="InterPro" id="IPR035919">
    <property type="entry name" value="EAL_sf"/>
</dbReference>
<dbReference type="NCBIfam" id="TIGR00229">
    <property type="entry name" value="sensory_box"/>
    <property type="match status" value="1"/>
</dbReference>
<dbReference type="EMBL" id="PXYI01000008">
    <property type="protein sequence ID" value="PSJ37574.1"/>
    <property type="molecule type" value="Genomic_DNA"/>
</dbReference>
<dbReference type="InterPro" id="IPR000160">
    <property type="entry name" value="GGDEF_dom"/>
</dbReference>
<feature type="transmembrane region" description="Helical" evidence="1">
    <location>
        <begin position="54"/>
        <end position="76"/>
    </location>
</feature>
<dbReference type="Gene3D" id="3.30.450.20">
    <property type="entry name" value="PAS domain"/>
    <property type="match status" value="1"/>
</dbReference>
<dbReference type="CDD" id="cd01948">
    <property type="entry name" value="EAL"/>
    <property type="match status" value="1"/>
</dbReference>
<dbReference type="InterPro" id="IPR001633">
    <property type="entry name" value="EAL_dom"/>
</dbReference>
<protein>
    <submittedName>
        <fullName evidence="6">GGDEF domain-containing protein</fullName>
    </submittedName>
</protein>
<dbReference type="SUPFAM" id="SSF55785">
    <property type="entry name" value="PYP-like sensor domain (PAS domain)"/>
    <property type="match status" value="1"/>
</dbReference>
<name>A0A2P7QHV8_9SPHN</name>
<dbReference type="PROSITE" id="PS50113">
    <property type="entry name" value="PAC"/>
    <property type="match status" value="1"/>
</dbReference>
<dbReference type="InterPro" id="IPR029787">
    <property type="entry name" value="Nucleotide_cyclase"/>
</dbReference>
<evidence type="ECO:0000259" key="3">
    <source>
        <dbReference type="PROSITE" id="PS50113"/>
    </source>
</evidence>
<dbReference type="CDD" id="cd00130">
    <property type="entry name" value="PAS"/>
    <property type="match status" value="1"/>
</dbReference>